<dbReference type="Pfam" id="PF13637">
    <property type="entry name" value="Ank_4"/>
    <property type="match status" value="1"/>
</dbReference>
<feature type="repeat" description="ANK" evidence="3">
    <location>
        <begin position="30"/>
        <end position="62"/>
    </location>
</feature>
<evidence type="ECO:0000313" key="4">
    <source>
        <dbReference type="EMBL" id="KAF2815259.1"/>
    </source>
</evidence>
<dbReference type="SUPFAM" id="SSF48403">
    <property type="entry name" value="Ankyrin repeat"/>
    <property type="match status" value="1"/>
</dbReference>
<dbReference type="PROSITE" id="PS50297">
    <property type="entry name" value="ANK_REP_REGION"/>
    <property type="match status" value="2"/>
</dbReference>
<reference evidence="6" key="2">
    <citation type="submission" date="2020-04" db="EMBL/GenBank/DDBJ databases">
        <authorList>
            <consortium name="NCBI Genome Project"/>
        </authorList>
    </citation>
    <scope>NUCLEOTIDE SEQUENCE</scope>
    <source>
        <strain evidence="6">CBS 304.34</strain>
    </source>
</reference>
<feature type="repeat" description="ANK" evidence="3">
    <location>
        <begin position="97"/>
        <end position="119"/>
    </location>
</feature>
<feature type="non-terminal residue" evidence="4">
    <location>
        <position position="119"/>
    </location>
</feature>
<name>A0A6A6Z3E3_9PEZI</name>
<evidence type="ECO:0000256" key="2">
    <source>
        <dbReference type="ARBA" id="ARBA00023043"/>
    </source>
</evidence>
<dbReference type="InterPro" id="IPR036770">
    <property type="entry name" value="Ankyrin_rpt-contain_sf"/>
</dbReference>
<dbReference type="Proteomes" id="UP000504636">
    <property type="component" value="Unplaced"/>
</dbReference>
<dbReference type="InterPro" id="IPR051165">
    <property type="entry name" value="Multifunctional_ANK_Repeat"/>
</dbReference>
<dbReference type="RefSeq" id="XP_033582223.1">
    <property type="nucleotide sequence ID" value="XM_033714546.1"/>
</dbReference>
<dbReference type="PROSITE" id="PS50088">
    <property type="entry name" value="ANK_REPEAT"/>
    <property type="match status" value="2"/>
</dbReference>
<sequence>MIIASATGNVEILQILLDLGCLPGDFDERRQPSPLSHAARWGHLEAVTILLDRGASVAKNGKYKNLYPLVQAAKHGHVHVMKFLLTRGFDLFEDPSCGYTPLQAAAYAGHHSILDMLIK</sequence>
<evidence type="ECO:0000313" key="6">
    <source>
        <dbReference type="RefSeq" id="XP_033582223.1"/>
    </source>
</evidence>
<evidence type="ECO:0000256" key="3">
    <source>
        <dbReference type="PROSITE-ProRule" id="PRU00023"/>
    </source>
</evidence>
<dbReference type="AlphaFoldDB" id="A0A6A6Z3E3"/>
<dbReference type="SMART" id="SM00248">
    <property type="entry name" value="ANK"/>
    <property type="match status" value="2"/>
</dbReference>
<dbReference type="InterPro" id="IPR002110">
    <property type="entry name" value="Ankyrin_rpt"/>
</dbReference>
<organism evidence="4">
    <name type="scientific">Mytilinidion resinicola</name>
    <dbReference type="NCBI Taxonomy" id="574789"/>
    <lineage>
        <taxon>Eukaryota</taxon>
        <taxon>Fungi</taxon>
        <taxon>Dikarya</taxon>
        <taxon>Ascomycota</taxon>
        <taxon>Pezizomycotina</taxon>
        <taxon>Dothideomycetes</taxon>
        <taxon>Pleosporomycetidae</taxon>
        <taxon>Mytilinidiales</taxon>
        <taxon>Mytilinidiaceae</taxon>
        <taxon>Mytilinidion</taxon>
    </lineage>
</organism>
<keyword evidence="5" id="KW-1185">Reference proteome</keyword>
<evidence type="ECO:0000256" key="1">
    <source>
        <dbReference type="ARBA" id="ARBA00022737"/>
    </source>
</evidence>
<dbReference type="OrthoDB" id="5596414at2759"/>
<dbReference type="GeneID" id="54455439"/>
<dbReference type="Gene3D" id="1.25.40.20">
    <property type="entry name" value="Ankyrin repeat-containing domain"/>
    <property type="match status" value="1"/>
</dbReference>
<gene>
    <name evidence="4 6" type="ORF">BDZ99DRAFT_352933</name>
</gene>
<dbReference type="PANTHER" id="PTHR24123">
    <property type="entry name" value="ANKYRIN REPEAT-CONTAINING"/>
    <property type="match status" value="1"/>
</dbReference>
<keyword evidence="1" id="KW-0677">Repeat</keyword>
<dbReference type="EMBL" id="MU003694">
    <property type="protein sequence ID" value="KAF2815259.1"/>
    <property type="molecule type" value="Genomic_DNA"/>
</dbReference>
<accession>A0A6A6Z3E3</accession>
<dbReference type="Pfam" id="PF12796">
    <property type="entry name" value="Ank_2"/>
    <property type="match status" value="1"/>
</dbReference>
<protein>
    <submittedName>
        <fullName evidence="4 6">Ankyrin</fullName>
    </submittedName>
</protein>
<dbReference type="PANTHER" id="PTHR24123:SF33">
    <property type="entry name" value="PROTEIN HOS4"/>
    <property type="match status" value="1"/>
</dbReference>
<keyword evidence="2 3" id="KW-0040">ANK repeat</keyword>
<reference evidence="4 6" key="1">
    <citation type="journal article" date="2020" name="Stud. Mycol.">
        <title>101 Dothideomycetes genomes: a test case for predicting lifestyles and emergence of pathogens.</title>
        <authorList>
            <person name="Haridas S."/>
            <person name="Albert R."/>
            <person name="Binder M."/>
            <person name="Bloem J."/>
            <person name="Labutti K."/>
            <person name="Salamov A."/>
            <person name="Andreopoulos B."/>
            <person name="Baker S."/>
            <person name="Barry K."/>
            <person name="Bills G."/>
            <person name="Bluhm B."/>
            <person name="Cannon C."/>
            <person name="Castanera R."/>
            <person name="Culley D."/>
            <person name="Daum C."/>
            <person name="Ezra D."/>
            <person name="Gonzalez J."/>
            <person name="Henrissat B."/>
            <person name="Kuo A."/>
            <person name="Liang C."/>
            <person name="Lipzen A."/>
            <person name="Lutzoni F."/>
            <person name="Magnuson J."/>
            <person name="Mondo S."/>
            <person name="Nolan M."/>
            <person name="Ohm R."/>
            <person name="Pangilinan J."/>
            <person name="Park H.-J."/>
            <person name="Ramirez L."/>
            <person name="Alfaro M."/>
            <person name="Sun H."/>
            <person name="Tritt A."/>
            <person name="Yoshinaga Y."/>
            <person name="Zwiers L.-H."/>
            <person name="Turgeon B."/>
            <person name="Goodwin S."/>
            <person name="Spatafora J."/>
            <person name="Crous P."/>
            <person name="Grigoriev I."/>
        </authorList>
    </citation>
    <scope>NUCLEOTIDE SEQUENCE</scope>
    <source>
        <strain evidence="4 6">CBS 304.34</strain>
    </source>
</reference>
<proteinExistence type="predicted"/>
<reference evidence="6" key="3">
    <citation type="submission" date="2025-04" db="UniProtKB">
        <authorList>
            <consortium name="RefSeq"/>
        </authorList>
    </citation>
    <scope>IDENTIFICATION</scope>
    <source>
        <strain evidence="6">CBS 304.34</strain>
    </source>
</reference>
<evidence type="ECO:0000313" key="5">
    <source>
        <dbReference type="Proteomes" id="UP000504636"/>
    </source>
</evidence>